<keyword evidence="2" id="KW-0812">Transmembrane</keyword>
<feature type="compositionally biased region" description="Basic and acidic residues" evidence="1">
    <location>
        <begin position="186"/>
        <end position="196"/>
    </location>
</feature>
<evidence type="ECO:0000313" key="3">
    <source>
        <dbReference type="EMBL" id="OLP86994.1"/>
    </source>
</evidence>
<keyword evidence="2" id="KW-1133">Transmembrane helix</keyword>
<reference evidence="3 4" key="1">
    <citation type="submission" date="2016-02" db="EMBL/GenBank/DDBJ databases">
        <title>Genome analysis of coral dinoflagellate symbionts highlights evolutionary adaptations to a symbiotic lifestyle.</title>
        <authorList>
            <person name="Aranda M."/>
            <person name="Li Y."/>
            <person name="Liew Y.J."/>
            <person name="Baumgarten S."/>
            <person name="Simakov O."/>
            <person name="Wilson M."/>
            <person name="Piel J."/>
            <person name="Ashoor H."/>
            <person name="Bougouffa S."/>
            <person name="Bajic V.B."/>
            <person name="Ryu T."/>
            <person name="Ravasi T."/>
            <person name="Bayer T."/>
            <person name="Micklem G."/>
            <person name="Kim H."/>
            <person name="Bhak J."/>
            <person name="Lajeunesse T.C."/>
            <person name="Voolstra C.R."/>
        </authorList>
    </citation>
    <scope>NUCLEOTIDE SEQUENCE [LARGE SCALE GENOMIC DNA]</scope>
    <source>
        <strain evidence="3 4">CCMP2467</strain>
    </source>
</reference>
<feature type="transmembrane region" description="Helical" evidence="2">
    <location>
        <begin position="277"/>
        <end position="299"/>
    </location>
</feature>
<dbReference type="EMBL" id="LSRX01000887">
    <property type="protein sequence ID" value="OLP86994.1"/>
    <property type="molecule type" value="Genomic_DNA"/>
</dbReference>
<protein>
    <submittedName>
        <fullName evidence="3">Uncharacterized protein</fullName>
    </submittedName>
</protein>
<accession>A0A1Q9CVN3</accession>
<organism evidence="3 4">
    <name type="scientific">Symbiodinium microadriaticum</name>
    <name type="common">Dinoflagellate</name>
    <name type="synonym">Zooxanthella microadriatica</name>
    <dbReference type="NCBI Taxonomy" id="2951"/>
    <lineage>
        <taxon>Eukaryota</taxon>
        <taxon>Sar</taxon>
        <taxon>Alveolata</taxon>
        <taxon>Dinophyceae</taxon>
        <taxon>Suessiales</taxon>
        <taxon>Symbiodiniaceae</taxon>
        <taxon>Symbiodinium</taxon>
    </lineage>
</organism>
<proteinExistence type="predicted"/>
<evidence type="ECO:0000256" key="1">
    <source>
        <dbReference type="SAM" id="MobiDB-lite"/>
    </source>
</evidence>
<evidence type="ECO:0000313" key="4">
    <source>
        <dbReference type="Proteomes" id="UP000186817"/>
    </source>
</evidence>
<name>A0A1Q9CVN3_SYMMI</name>
<feature type="compositionally biased region" description="Basic residues" evidence="1">
    <location>
        <begin position="197"/>
        <end position="208"/>
    </location>
</feature>
<evidence type="ECO:0000256" key="2">
    <source>
        <dbReference type="SAM" id="Phobius"/>
    </source>
</evidence>
<dbReference type="OrthoDB" id="415420at2759"/>
<comment type="caution">
    <text evidence="3">The sequence shown here is derived from an EMBL/GenBank/DDBJ whole genome shotgun (WGS) entry which is preliminary data.</text>
</comment>
<keyword evidence="2" id="KW-0472">Membrane</keyword>
<sequence>MIDEDKMELIRVHKQTRQIKYDPKSGHTPIPLEFLDVKRTTIMEFSKEKVAAPPPIPEEDPDLHEYVLGRSSHELQILLIWLYMQSDMTSLFDLEVGRMRRLMKRAKQSKMKKLNELRVLDSLASTSAPGPFSITEQYAKAFTFKPAGKHSDSDGHPDGLVVQPSTTCKKGFRFTPQKVLCNSEAAKSESKPDKPKKASNNKKPKKTGTTKSDHIYGDYIPQNFLERSWIFREEARAQGYSFSEAREMWKNSRERMEMLSMVPLPELKRRRFVSKMVVAELLQVNAPGMLALAILLLTFNDKIPKTKDREFLELFAGKGEACLRGASVDWEYDRQVWNGSFYMGNFNGPTPKRHRQYTKTFGEFLTSLLLKLMKAELPRIITYLNSKHLKPPGLWETWLAEMKTVSC</sequence>
<dbReference type="AlphaFoldDB" id="A0A1Q9CVN3"/>
<feature type="region of interest" description="Disordered" evidence="1">
    <location>
        <begin position="183"/>
        <end position="212"/>
    </location>
</feature>
<dbReference type="Proteomes" id="UP000186817">
    <property type="component" value="Unassembled WGS sequence"/>
</dbReference>
<keyword evidence="4" id="KW-1185">Reference proteome</keyword>
<gene>
    <name evidence="3" type="ORF">AK812_SmicGene31825</name>
</gene>